<feature type="transmembrane region" description="Helical" evidence="6">
    <location>
        <begin position="21"/>
        <end position="40"/>
    </location>
</feature>
<dbReference type="PANTHER" id="PTHR30294:SF29">
    <property type="entry name" value="MULTIDRUG ABC TRANSPORTER PERMEASE YBHS-RELATED"/>
    <property type="match status" value="1"/>
</dbReference>
<evidence type="ECO:0000313" key="9">
    <source>
        <dbReference type="Proteomes" id="UP000315377"/>
    </source>
</evidence>
<feature type="transmembrane region" description="Helical" evidence="6">
    <location>
        <begin position="328"/>
        <end position="355"/>
    </location>
</feature>
<keyword evidence="5 6" id="KW-0472">Membrane</keyword>
<evidence type="ECO:0000256" key="3">
    <source>
        <dbReference type="ARBA" id="ARBA00022692"/>
    </source>
</evidence>
<protein>
    <submittedName>
        <fullName evidence="8">ABC transporter permease</fullName>
    </submittedName>
</protein>
<organism evidence="8 9">
    <name type="scientific">Paenibacillus thiaminolyticus</name>
    <name type="common">Bacillus thiaminolyticus</name>
    <dbReference type="NCBI Taxonomy" id="49283"/>
    <lineage>
        <taxon>Bacteria</taxon>
        <taxon>Bacillati</taxon>
        <taxon>Bacillota</taxon>
        <taxon>Bacilli</taxon>
        <taxon>Bacillales</taxon>
        <taxon>Paenibacillaceae</taxon>
        <taxon>Paenibacillus</taxon>
    </lineage>
</organism>
<feature type="transmembrane region" description="Helical" evidence="6">
    <location>
        <begin position="292"/>
        <end position="316"/>
    </location>
</feature>
<evidence type="ECO:0000256" key="2">
    <source>
        <dbReference type="ARBA" id="ARBA00022475"/>
    </source>
</evidence>
<evidence type="ECO:0000256" key="5">
    <source>
        <dbReference type="ARBA" id="ARBA00023136"/>
    </source>
</evidence>
<dbReference type="PANTHER" id="PTHR30294">
    <property type="entry name" value="MEMBRANE COMPONENT OF ABC TRANSPORTER YHHJ-RELATED"/>
    <property type="match status" value="1"/>
</dbReference>
<dbReference type="GO" id="GO:0140359">
    <property type="term" value="F:ABC-type transporter activity"/>
    <property type="evidence" value="ECO:0007669"/>
    <property type="project" value="InterPro"/>
</dbReference>
<reference evidence="8 9" key="1">
    <citation type="submission" date="2019-07" db="EMBL/GenBank/DDBJ databases">
        <title>Paenibacillus thiaminolyticus NRRL B-4156.</title>
        <authorList>
            <person name="Hehnly C."/>
            <person name="Zhang L."/>
        </authorList>
    </citation>
    <scope>NUCLEOTIDE SEQUENCE [LARGE SCALE GENOMIC DNA]</scope>
    <source>
        <strain evidence="8 9">NRRL B-4156</strain>
    </source>
</reference>
<feature type="transmembrane region" description="Helical" evidence="6">
    <location>
        <begin position="266"/>
        <end position="286"/>
    </location>
</feature>
<evidence type="ECO:0000256" key="4">
    <source>
        <dbReference type="ARBA" id="ARBA00022989"/>
    </source>
</evidence>
<evidence type="ECO:0000259" key="7">
    <source>
        <dbReference type="Pfam" id="PF12698"/>
    </source>
</evidence>
<keyword evidence="4 6" id="KW-1133">Transmembrane helix</keyword>
<dbReference type="GO" id="GO:0005886">
    <property type="term" value="C:plasma membrane"/>
    <property type="evidence" value="ECO:0007669"/>
    <property type="project" value="UniProtKB-SubCell"/>
</dbReference>
<comment type="subcellular location">
    <subcellularLocation>
        <location evidence="1">Cell membrane</location>
        <topology evidence="1">Multi-pass membrane protein</topology>
    </subcellularLocation>
</comment>
<evidence type="ECO:0000256" key="1">
    <source>
        <dbReference type="ARBA" id="ARBA00004651"/>
    </source>
</evidence>
<feature type="transmembrane region" description="Helical" evidence="6">
    <location>
        <begin position="213"/>
        <end position="235"/>
    </location>
</feature>
<sequence length="404" mass="44336">MDIMWGITLTELRQHRRWGTHILANLIFPLLTIFLLGSSLSGAGQFQRGDEHLVPAKVGIVQLDQGALSQPLERFLQEDKVRQWLEPVFLSDRDKVLQQVFDSKIDFGLVIPASFSEQVMAGHEASWEMIMGKSYSTNMAAKSVLGSFLERVNTEQAISLTLAGAAAIPDDGKTAPDRVDSGAARASAEAGAFASPVEIEPVSDASTPTAMQYYAVSMLTMFMLYTGMSLSLSVISDRRNHTFHRILTAPIRPFAYMGGKMMGQSLLGFGQGLCIIWFTHWLYGVSWGPQPWLIACICLLTVLASMSIGTITAAFARSEKSIKSLFPFLVITMTALSGGFVPINSIQATFGPYTVSHWTMQSLLRLMTAPDWNEAVPYLWMLAAIMAGLSVLAACFVRKVVNYV</sequence>
<gene>
    <name evidence="8" type="ORF">FLT43_08675</name>
</gene>
<keyword evidence="2" id="KW-1003">Cell membrane</keyword>
<evidence type="ECO:0000256" key="6">
    <source>
        <dbReference type="SAM" id="Phobius"/>
    </source>
</evidence>
<dbReference type="Proteomes" id="UP000315377">
    <property type="component" value="Chromosome"/>
</dbReference>
<dbReference type="AlphaFoldDB" id="A0AAP9DTC5"/>
<keyword evidence="3 6" id="KW-0812">Transmembrane</keyword>
<proteinExistence type="predicted"/>
<dbReference type="InterPro" id="IPR051449">
    <property type="entry name" value="ABC-2_transporter_component"/>
</dbReference>
<dbReference type="InterPro" id="IPR013525">
    <property type="entry name" value="ABC2_TM"/>
</dbReference>
<evidence type="ECO:0000313" key="8">
    <source>
        <dbReference type="EMBL" id="QDM43563.1"/>
    </source>
</evidence>
<name>A0AAP9DTC5_PANTH</name>
<dbReference type="Gene3D" id="3.40.1710.10">
    <property type="entry name" value="abc type-2 transporter like domain"/>
    <property type="match status" value="1"/>
</dbReference>
<accession>A0AAP9DTC5</accession>
<feature type="domain" description="ABC-2 type transporter transmembrane" evidence="7">
    <location>
        <begin position="26"/>
        <end position="394"/>
    </location>
</feature>
<dbReference type="Pfam" id="PF12698">
    <property type="entry name" value="ABC2_membrane_3"/>
    <property type="match status" value="1"/>
</dbReference>
<feature type="transmembrane region" description="Helical" evidence="6">
    <location>
        <begin position="375"/>
        <end position="397"/>
    </location>
</feature>
<dbReference type="EMBL" id="CP041405">
    <property type="protein sequence ID" value="QDM43563.1"/>
    <property type="molecule type" value="Genomic_DNA"/>
</dbReference>